<keyword evidence="13" id="KW-1185">Reference proteome</keyword>
<evidence type="ECO:0000313" key="13">
    <source>
        <dbReference type="Proteomes" id="UP000469215"/>
    </source>
</evidence>
<dbReference type="SUPFAM" id="SSF53155">
    <property type="entry name" value="Methylated DNA-protein cysteine methyltransferase domain"/>
    <property type="match status" value="1"/>
</dbReference>
<comment type="function">
    <text evidence="9">Involved in the cellular defense against the biological effects of O6-methylguanine (O6-MeG) and O4-methylthymine (O4-MeT) in DNA. Repairs the methylated nucleobase in DNA by stoichiometrically transferring the methyl group to a cysteine residue in the enzyme. This is a suicide reaction: the enzyme is irreversibly inactivated.</text>
</comment>
<dbReference type="InterPro" id="IPR008332">
    <property type="entry name" value="MethylG_MeTrfase_N"/>
</dbReference>
<dbReference type="EC" id="2.1.1.63" evidence="9"/>
<feature type="domain" description="Methylated-DNA-[protein]-cysteine S-methyltransferase DNA binding" evidence="10">
    <location>
        <begin position="83"/>
        <end position="161"/>
    </location>
</feature>
<dbReference type="FunFam" id="1.10.10.10:FF:000214">
    <property type="entry name" value="Methylated-DNA--protein-cysteine methyltransferase"/>
    <property type="match status" value="1"/>
</dbReference>
<comment type="miscellaneous">
    <text evidence="9">This enzyme catalyzes only one turnover and therefore is not strictly catalytic. According to one definition, an enzyme is a biocatalyst that acts repeatedly and over many reaction cycles.</text>
</comment>
<comment type="caution">
    <text evidence="12">The sequence shown here is derived from an EMBL/GenBank/DDBJ whole genome shotgun (WGS) entry which is preliminary data.</text>
</comment>
<feature type="active site" description="Nucleophile; methyl group acceptor" evidence="9">
    <location>
        <position position="133"/>
    </location>
</feature>
<dbReference type="Pfam" id="PF02870">
    <property type="entry name" value="Methyltransf_1N"/>
    <property type="match status" value="1"/>
</dbReference>
<evidence type="ECO:0000256" key="5">
    <source>
        <dbReference type="ARBA" id="ARBA00022679"/>
    </source>
</evidence>
<evidence type="ECO:0000256" key="6">
    <source>
        <dbReference type="ARBA" id="ARBA00022763"/>
    </source>
</evidence>
<proteinExistence type="inferred from homology"/>
<keyword evidence="4 9" id="KW-0489">Methyltransferase</keyword>
<dbReference type="PANTHER" id="PTHR10815">
    <property type="entry name" value="METHYLATED-DNA--PROTEIN-CYSTEINE METHYLTRANSFERASE"/>
    <property type="match status" value="1"/>
</dbReference>
<dbReference type="PANTHER" id="PTHR10815:SF5">
    <property type="entry name" value="METHYLATED-DNA--PROTEIN-CYSTEINE METHYLTRANSFERASE"/>
    <property type="match status" value="1"/>
</dbReference>
<evidence type="ECO:0000256" key="8">
    <source>
        <dbReference type="ARBA" id="ARBA00049348"/>
    </source>
</evidence>
<protein>
    <recommendedName>
        <fullName evidence="9">Methylated-DNA--protein-cysteine methyltransferase</fullName>
        <ecNumber evidence="9">2.1.1.63</ecNumber>
    </recommendedName>
    <alternativeName>
        <fullName evidence="9">6-O-methylguanine-DNA methyltransferase</fullName>
        <shortName evidence="9">MGMT</shortName>
    </alternativeName>
    <alternativeName>
        <fullName evidence="9">O-6-methylguanine-DNA-alkyltransferase</fullName>
    </alternativeName>
</protein>
<reference evidence="12 13" key="1">
    <citation type="submission" date="2020-01" db="EMBL/GenBank/DDBJ databases">
        <authorList>
            <person name="Deng T."/>
        </authorList>
    </citation>
    <scope>NUCLEOTIDE SEQUENCE [LARGE SCALE GENOMIC DNA]</scope>
    <source>
        <strain evidence="12 13">5221</strain>
    </source>
</reference>
<dbReference type="InterPro" id="IPR001497">
    <property type="entry name" value="MethylDNA_cys_MeTrfase_AS"/>
</dbReference>
<comment type="similarity">
    <text evidence="2 9">Belongs to the MGMT family.</text>
</comment>
<dbReference type="GO" id="GO:0032259">
    <property type="term" value="P:methylation"/>
    <property type="evidence" value="ECO:0007669"/>
    <property type="project" value="UniProtKB-KW"/>
</dbReference>
<comment type="subcellular location">
    <subcellularLocation>
        <location evidence="9">Cytoplasm</location>
    </subcellularLocation>
</comment>
<dbReference type="GO" id="GO:0006307">
    <property type="term" value="P:DNA alkylation repair"/>
    <property type="evidence" value="ECO:0007669"/>
    <property type="project" value="UniProtKB-UniRule"/>
</dbReference>
<accession>A0A6N9HAN5</accession>
<dbReference type="InterPro" id="IPR036631">
    <property type="entry name" value="MGMT_N_sf"/>
</dbReference>
<dbReference type="NCBIfam" id="TIGR00589">
    <property type="entry name" value="ogt"/>
    <property type="match status" value="1"/>
</dbReference>
<dbReference type="GO" id="GO:0003908">
    <property type="term" value="F:methylated-DNA-[protein]-cysteine S-methyltransferase activity"/>
    <property type="evidence" value="ECO:0007669"/>
    <property type="project" value="UniProtKB-UniRule"/>
</dbReference>
<evidence type="ECO:0000256" key="3">
    <source>
        <dbReference type="ARBA" id="ARBA00022490"/>
    </source>
</evidence>
<sequence>MTDLRRTRIETPLGEVTLVADGDGLTGLYFPGHRHLPDASAFGVRVDTAADAVFAQAGPQLDAYLRGARRAFDVPLRTRGDGFSERVWALLREIPYGTTTTYGALAQRLGGRGLAQRVGQAVGRNPLSIVIPCHRVVGADGALTGYAGGLERKRFLLELEEPAAVAGSRLF</sequence>
<dbReference type="InterPro" id="IPR014048">
    <property type="entry name" value="MethylDNA_cys_MeTrfase_DNA-bd"/>
</dbReference>
<evidence type="ECO:0000256" key="7">
    <source>
        <dbReference type="ARBA" id="ARBA00023204"/>
    </source>
</evidence>
<keyword evidence="7 9" id="KW-0234">DNA repair</keyword>
<evidence type="ECO:0000256" key="1">
    <source>
        <dbReference type="ARBA" id="ARBA00001286"/>
    </source>
</evidence>
<dbReference type="InterPro" id="IPR036388">
    <property type="entry name" value="WH-like_DNA-bd_sf"/>
</dbReference>
<evidence type="ECO:0000313" key="12">
    <source>
        <dbReference type="EMBL" id="MYM20564.1"/>
    </source>
</evidence>
<evidence type="ECO:0000259" key="10">
    <source>
        <dbReference type="Pfam" id="PF01035"/>
    </source>
</evidence>
<dbReference type="InterPro" id="IPR023546">
    <property type="entry name" value="MGMT"/>
</dbReference>
<keyword evidence="5 9" id="KW-0808">Transferase</keyword>
<evidence type="ECO:0000256" key="4">
    <source>
        <dbReference type="ARBA" id="ARBA00022603"/>
    </source>
</evidence>
<dbReference type="EMBL" id="WWEQ01000060">
    <property type="protein sequence ID" value="MYM20564.1"/>
    <property type="molecule type" value="Genomic_DNA"/>
</dbReference>
<comment type="catalytic activity">
    <reaction evidence="8 9">
        <text>a 6-O-methyl-2'-deoxyguanosine in DNA + L-cysteinyl-[protein] = S-methyl-L-cysteinyl-[protein] + a 2'-deoxyguanosine in DNA</text>
        <dbReference type="Rhea" id="RHEA:24000"/>
        <dbReference type="Rhea" id="RHEA-COMP:10131"/>
        <dbReference type="Rhea" id="RHEA-COMP:10132"/>
        <dbReference type="Rhea" id="RHEA-COMP:11367"/>
        <dbReference type="Rhea" id="RHEA-COMP:11368"/>
        <dbReference type="ChEBI" id="CHEBI:29950"/>
        <dbReference type="ChEBI" id="CHEBI:82612"/>
        <dbReference type="ChEBI" id="CHEBI:85445"/>
        <dbReference type="ChEBI" id="CHEBI:85448"/>
        <dbReference type="EC" id="2.1.1.63"/>
    </reaction>
</comment>
<gene>
    <name evidence="12" type="ORF">GSY69_11480</name>
</gene>
<dbReference type="HAMAP" id="MF_00772">
    <property type="entry name" value="OGT"/>
    <property type="match status" value="1"/>
</dbReference>
<dbReference type="GO" id="GO:0005737">
    <property type="term" value="C:cytoplasm"/>
    <property type="evidence" value="ECO:0007669"/>
    <property type="project" value="UniProtKB-SubCell"/>
</dbReference>
<comment type="catalytic activity">
    <reaction evidence="1 9">
        <text>a 4-O-methyl-thymidine in DNA + L-cysteinyl-[protein] = a thymidine in DNA + S-methyl-L-cysteinyl-[protein]</text>
        <dbReference type="Rhea" id="RHEA:53428"/>
        <dbReference type="Rhea" id="RHEA-COMP:10131"/>
        <dbReference type="Rhea" id="RHEA-COMP:10132"/>
        <dbReference type="Rhea" id="RHEA-COMP:13555"/>
        <dbReference type="Rhea" id="RHEA-COMP:13556"/>
        <dbReference type="ChEBI" id="CHEBI:29950"/>
        <dbReference type="ChEBI" id="CHEBI:82612"/>
        <dbReference type="ChEBI" id="CHEBI:137386"/>
        <dbReference type="ChEBI" id="CHEBI:137387"/>
        <dbReference type="EC" id="2.1.1.63"/>
    </reaction>
</comment>
<keyword evidence="3 9" id="KW-0963">Cytoplasm</keyword>
<dbReference type="PROSITE" id="PS00374">
    <property type="entry name" value="MGMT"/>
    <property type="match status" value="1"/>
</dbReference>
<feature type="domain" description="Methylguanine DNA methyltransferase ribonuclease-like" evidence="11">
    <location>
        <begin position="5"/>
        <end position="77"/>
    </location>
</feature>
<dbReference type="Gene3D" id="1.10.10.10">
    <property type="entry name" value="Winged helix-like DNA-binding domain superfamily/Winged helix DNA-binding domain"/>
    <property type="match status" value="1"/>
</dbReference>
<evidence type="ECO:0000256" key="2">
    <source>
        <dbReference type="ARBA" id="ARBA00008711"/>
    </source>
</evidence>
<dbReference type="Proteomes" id="UP000469215">
    <property type="component" value="Unassembled WGS sequence"/>
</dbReference>
<dbReference type="RefSeq" id="WP_160953979.1">
    <property type="nucleotide sequence ID" value="NZ_WWEQ01000060.1"/>
</dbReference>
<dbReference type="SUPFAM" id="SSF46767">
    <property type="entry name" value="Methylated DNA-protein cysteine methyltransferase, C-terminal domain"/>
    <property type="match status" value="1"/>
</dbReference>
<dbReference type="AlphaFoldDB" id="A0A6N9HAN5"/>
<dbReference type="CDD" id="cd06445">
    <property type="entry name" value="ATase"/>
    <property type="match status" value="1"/>
</dbReference>
<dbReference type="InterPro" id="IPR036217">
    <property type="entry name" value="MethylDNA_cys_MeTrfase_DNAb"/>
</dbReference>
<name>A0A6N9HAN5_9MICO</name>
<evidence type="ECO:0000256" key="9">
    <source>
        <dbReference type="HAMAP-Rule" id="MF_00772"/>
    </source>
</evidence>
<dbReference type="Gene3D" id="3.30.160.70">
    <property type="entry name" value="Methylated DNA-protein cysteine methyltransferase domain"/>
    <property type="match status" value="1"/>
</dbReference>
<organism evidence="12 13">
    <name type="scientific">Brevibacterium rongguiense</name>
    <dbReference type="NCBI Taxonomy" id="2695267"/>
    <lineage>
        <taxon>Bacteria</taxon>
        <taxon>Bacillati</taxon>
        <taxon>Actinomycetota</taxon>
        <taxon>Actinomycetes</taxon>
        <taxon>Micrococcales</taxon>
        <taxon>Brevibacteriaceae</taxon>
        <taxon>Brevibacterium</taxon>
    </lineage>
</organism>
<keyword evidence="6 9" id="KW-0227">DNA damage</keyword>
<dbReference type="Pfam" id="PF01035">
    <property type="entry name" value="DNA_binding_1"/>
    <property type="match status" value="1"/>
</dbReference>
<evidence type="ECO:0000259" key="11">
    <source>
        <dbReference type="Pfam" id="PF02870"/>
    </source>
</evidence>